<dbReference type="GO" id="GO:0051276">
    <property type="term" value="P:chromosome organization"/>
    <property type="evidence" value="ECO:0007669"/>
    <property type="project" value="InterPro"/>
</dbReference>
<dbReference type="Gene3D" id="1.10.10.1400">
    <property type="entry name" value="Terminase, small subunit, N-terminal DNA-binding domain, HTH motif"/>
    <property type="match status" value="1"/>
</dbReference>
<dbReference type="AlphaFoldDB" id="A0AB36BH14"/>
<keyword evidence="2" id="KW-0231">Viral genome packaging</keyword>
<keyword evidence="1" id="KW-1188">Viral release from host cell</keyword>
<dbReference type="Proteomes" id="UP000481807">
    <property type="component" value="Unassembled WGS sequence"/>
</dbReference>
<sequence length="168" mass="19310">MNLKELKSRLNIKQQKFAEEYILTGNATKSAIKAGYSEKTAATNSTKLLKNTNIAEYIEGLRQEMMDESILSGKEVLFRLSQIAMAQVTERDFLINKQAEYIENENNPEKMQLVYNERVVTVEKPPKISDQNKALELLGKHHKLFTDVQDLNVEVPNFIDDIGRFEDE</sequence>
<evidence type="ECO:0000256" key="2">
    <source>
        <dbReference type="ARBA" id="ARBA00023219"/>
    </source>
</evidence>
<dbReference type="InterPro" id="IPR052404">
    <property type="entry name" value="SPP1-like_terminase"/>
</dbReference>
<dbReference type="InterPro" id="IPR038713">
    <property type="entry name" value="Terminase_Gp1_N_sf"/>
</dbReference>
<name>A0AB36BH14_STAWA</name>
<dbReference type="PANTHER" id="PTHR41328:SF2">
    <property type="entry name" value="TERMINASE SMALL SUBUNIT"/>
    <property type="match status" value="1"/>
</dbReference>
<proteinExistence type="predicted"/>
<organism evidence="3 4">
    <name type="scientific">Staphylococcus warneri</name>
    <dbReference type="NCBI Taxonomy" id="1292"/>
    <lineage>
        <taxon>Bacteria</taxon>
        <taxon>Bacillati</taxon>
        <taxon>Bacillota</taxon>
        <taxon>Bacilli</taxon>
        <taxon>Bacillales</taxon>
        <taxon>Staphylococcaceae</taxon>
        <taxon>Staphylococcus</taxon>
    </lineage>
</organism>
<gene>
    <name evidence="3" type="ORF">D3Z30_06045</name>
</gene>
<evidence type="ECO:0000313" key="3">
    <source>
        <dbReference type="EMBL" id="NBH30538.1"/>
    </source>
</evidence>
<dbReference type="RefSeq" id="WP_160175567.1">
    <property type="nucleotide sequence ID" value="NZ_QXWP01000003.1"/>
</dbReference>
<evidence type="ECO:0000256" key="1">
    <source>
        <dbReference type="ARBA" id="ARBA00022612"/>
    </source>
</evidence>
<dbReference type="Pfam" id="PF03592">
    <property type="entry name" value="Terminase_2"/>
    <property type="match status" value="1"/>
</dbReference>
<accession>A0AB36BH14</accession>
<protein>
    <submittedName>
        <fullName evidence="3">Terminase small subunit</fullName>
    </submittedName>
</protein>
<dbReference type="InterPro" id="IPR005335">
    <property type="entry name" value="Terminase_ssu"/>
</dbReference>
<dbReference type="EMBL" id="QXWP01000003">
    <property type="protein sequence ID" value="NBH30538.1"/>
    <property type="molecule type" value="Genomic_DNA"/>
</dbReference>
<evidence type="ECO:0000313" key="4">
    <source>
        <dbReference type="Proteomes" id="UP000481807"/>
    </source>
</evidence>
<comment type="caution">
    <text evidence="3">The sequence shown here is derived from an EMBL/GenBank/DDBJ whole genome shotgun (WGS) entry which is preliminary data.</text>
</comment>
<dbReference type="PANTHER" id="PTHR41328">
    <property type="entry name" value="TERMINASE SMALL SUBUNIT-RELATED"/>
    <property type="match status" value="1"/>
</dbReference>
<reference evidence="3 4" key="1">
    <citation type="submission" date="2018-08" db="EMBL/GenBank/DDBJ databases">
        <title>Murine metabolic-syndrome-specific gut microbial biobank.</title>
        <authorList>
            <person name="Liu C."/>
        </authorList>
    </citation>
    <scope>NUCLEOTIDE SEQUENCE [LARGE SCALE GENOMIC DNA]</scope>
    <source>
        <strain evidence="3 4">1XD21-27</strain>
    </source>
</reference>